<dbReference type="EMBL" id="CP003642">
    <property type="protein sequence ID" value="AFZ22680.1"/>
    <property type="molecule type" value="Genomic_DNA"/>
</dbReference>
<organism evidence="1 2">
    <name type="scientific">Cylindrospermum stagnale PCC 7417</name>
    <dbReference type="NCBI Taxonomy" id="56107"/>
    <lineage>
        <taxon>Bacteria</taxon>
        <taxon>Bacillati</taxon>
        <taxon>Cyanobacteriota</taxon>
        <taxon>Cyanophyceae</taxon>
        <taxon>Nostocales</taxon>
        <taxon>Nostocaceae</taxon>
        <taxon>Cylindrospermum</taxon>
    </lineage>
</organism>
<dbReference type="HOGENOM" id="CLU_1822192_0_0_3"/>
<dbReference type="eggNOG" id="ENOG5030WDU">
    <property type="taxonomic scope" value="Bacteria"/>
</dbReference>
<dbReference type="STRING" id="56107.Cylst_0317"/>
<evidence type="ECO:0000313" key="1">
    <source>
        <dbReference type="EMBL" id="AFZ22680.1"/>
    </source>
</evidence>
<reference evidence="1 2" key="1">
    <citation type="submission" date="2012-06" db="EMBL/GenBank/DDBJ databases">
        <title>Finished chromosome of genome of Cylindrospermum stagnale PCC 7417.</title>
        <authorList>
            <consortium name="US DOE Joint Genome Institute"/>
            <person name="Gugger M."/>
            <person name="Coursin T."/>
            <person name="Rippka R."/>
            <person name="Tandeau De Marsac N."/>
            <person name="Huntemann M."/>
            <person name="Wei C.-L."/>
            <person name="Han J."/>
            <person name="Detter J.C."/>
            <person name="Han C."/>
            <person name="Tapia R."/>
            <person name="Chen A."/>
            <person name="Kyrpides N."/>
            <person name="Mavromatis K."/>
            <person name="Markowitz V."/>
            <person name="Szeto E."/>
            <person name="Ivanova N."/>
            <person name="Pagani I."/>
            <person name="Pati A."/>
            <person name="Goodwin L."/>
            <person name="Nordberg H.P."/>
            <person name="Cantor M.N."/>
            <person name="Hua S.X."/>
            <person name="Woyke T."/>
            <person name="Kerfeld C.A."/>
        </authorList>
    </citation>
    <scope>NUCLEOTIDE SEQUENCE [LARGE SCALE GENOMIC DNA]</scope>
    <source>
        <strain evidence="1 2">PCC 7417</strain>
    </source>
</reference>
<dbReference type="KEGG" id="csg:Cylst_0317"/>
<name>K9WQL8_9NOST</name>
<dbReference type="RefSeq" id="WP_015205938.1">
    <property type="nucleotide sequence ID" value="NC_019757.1"/>
</dbReference>
<dbReference type="OrthoDB" id="1598901at2"/>
<keyword evidence="2" id="KW-1185">Reference proteome</keyword>
<dbReference type="Proteomes" id="UP000010475">
    <property type="component" value="Chromosome"/>
</dbReference>
<accession>K9WQL8</accession>
<protein>
    <submittedName>
        <fullName evidence="1">Uncharacterized protein</fullName>
    </submittedName>
</protein>
<proteinExistence type="predicted"/>
<sequence length="141" mass="16194">MIKTTLKDFLQSGKLGSVSCDISRDQVCQYLGECEDCTEKAKPEIWKYGSLQLAFWKGILKFIGIYFEANKLPLPEALCIQGYMPSEETKIDDFKEYLLKEGLDFHQDPVLSFDNQTCLVVDIGVNIIFVNDKLYSIQYKQ</sequence>
<dbReference type="AlphaFoldDB" id="K9WQL8"/>
<gene>
    <name evidence="1" type="ORF">Cylst_0317</name>
</gene>
<evidence type="ECO:0000313" key="2">
    <source>
        <dbReference type="Proteomes" id="UP000010475"/>
    </source>
</evidence>